<comment type="caution">
    <text evidence="1">The sequence shown here is derived from an EMBL/GenBank/DDBJ whole genome shotgun (WGS) entry which is preliminary data.</text>
</comment>
<dbReference type="PANTHER" id="PTHR10773">
    <property type="entry name" value="DNA-DIRECTED RNA POLYMERASES I, II, AND III SUBUNIT RPABC2"/>
    <property type="match status" value="1"/>
</dbReference>
<dbReference type="AlphaFoldDB" id="A0A6G0VVH6"/>
<accession>A0A6G0VVH6</accession>
<sequence>MTSRSRLNKILNMAINSNTPQVSNSADNPLLTIEDVILNSEIVFELPKEGMDVDHNSSYFPTLESSSVSPMDVSENAINNEEQVFNINSTNLFCENSEVEINDTNLVYEINDTNLVYENNDTNLVYENNEVQINDTYILSLELEAGQNIIGENIKRRSPTSKKNKWKSETTKKNRMNGQQYLGYTKKGKNATVSRKERSARKIKETCSSKKCQSSKNRFCDYFDETRRLEIFNSFWSASWEEKKLFVVGMVKKIPTQRDTTGLGDSSRRLNTIKYYFKLQDYEEPMEVCKKMFLNTLDMNEWMLHNWLKESTHGLAGKKTKVNDISNDNIIITPKRAAMNKRIDHLENWFSSLAKMPSHYCRKKTNRLYLEGPFMHKSEVFELYKSKCTEDSIIPLSICYFYNFMKQKKFSIFMPRKDKCDYCSSYEMGQVEEDDFAEHIAHKNRAREELEKDTLLAKENKCYLYTMDCQAVKLCPYLQNSALYYSMKLKVHNMTLYNNSTGHCENYWWHEGEGELEASIFTTIIIKHLEKFCMNDKRPIILYSDGCGYQNRNIIIANALLHFSIKYGVIIEQKFLVKGHTQMPCDSAHCLIERKLKGQDIYLPSDFIKITKDARKNPTALGATLLSHNFFLDFKTHIVYNTIRPGKGKGDPEVKDLRALQYNPIHKCILYKLVFDDPYCELPLRRNPRIDMTAINYKNLYSKPLSISLSKWNDLQNLKKFLPNDTHSFYDTLPHTTTFKARTGKV</sequence>
<proteinExistence type="predicted"/>
<organism evidence="1 2">
    <name type="scientific">Aphis craccivora</name>
    <name type="common">Cowpea aphid</name>
    <dbReference type="NCBI Taxonomy" id="307492"/>
    <lineage>
        <taxon>Eukaryota</taxon>
        <taxon>Metazoa</taxon>
        <taxon>Ecdysozoa</taxon>
        <taxon>Arthropoda</taxon>
        <taxon>Hexapoda</taxon>
        <taxon>Insecta</taxon>
        <taxon>Pterygota</taxon>
        <taxon>Neoptera</taxon>
        <taxon>Paraneoptera</taxon>
        <taxon>Hemiptera</taxon>
        <taxon>Sternorrhyncha</taxon>
        <taxon>Aphidomorpha</taxon>
        <taxon>Aphidoidea</taxon>
        <taxon>Aphididae</taxon>
        <taxon>Aphidini</taxon>
        <taxon>Aphis</taxon>
        <taxon>Aphis</taxon>
    </lineage>
</organism>
<dbReference type="PANTHER" id="PTHR10773:SF19">
    <property type="match status" value="1"/>
</dbReference>
<name>A0A6G0VVH6_APHCR</name>
<evidence type="ECO:0000313" key="1">
    <source>
        <dbReference type="EMBL" id="KAF0707924.1"/>
    </source>
</evidence>
<dbReference type="EMBL" id="VUJU01012349">
    <property type="protein sequence ID" value="KAF0707924.1"/>
    <property type="molecule type" value="Genomic_DNA"/>
</dbReference>
<dbReference type="OrthoDB" id="6614966at2759"/>
<evidence type="ECO:0000313" key="2">
    <source>
        <dbReference type="Proteomes" id="UP000478052"/>
    </source>
</evidence>
<gene>
    <name evidence="1" type="ORF">FWK35_00038565</name>
</gene>
<reference evidence="1 2" key="1">
    <citation type="submission" date="2019-08" db="EMBL/GenBank/DDBJ databases">
        <title>Whole genome of Aphis craccivora.</title>
        <authorList>
            <person name="Voronova N.V."/>
            <person name="Shulinski R.S."/>
            <person name="Bandarenka Y.V."/>
            <person name="Zhorov D.G."/>
            <person name="Warner D."/>
        </authorList>
    </citation>
    <scope>NUCLEOTIDE SEQUENCE [LARGE SCALE GENOMIC DNA]</scope>
    <source>
        <strain evidence="1">180601</strain>
        <tissue evidence="1">Whole Body</tissue>
    </source>
</reference>
<keyword evidence="2" id="KW-1185">Reference proteome</keyword>
<dbReference type="Proteomes" id="UP000478052">
    <property type="component" value="Unassembled WGS sequence"/>
</dbReference>
<protein>
    <submittedName>
        <fullName evidence="1">Uncharacterized protein</fullName>
    </submittedName>
</protein>